<comment type="caution">
    <text evidence="1">The sequence shown here is derived from an EMBL/GenBank/DDBJ whole genome shotgun (WGS) entry which is preliminary data.</text>
</comment>
<sequence>MGFFTSVEFALVDAVGLAAINRREAVFGVAFAVTTDSAGVTSDGLTDFVISQAVVSVQETPCTRENTRLVRSRGKQCVQFGSFIGRQIDNVLLSSWHDGLQNISEYH</sequence>
<dbReference type="Proteomes" id="UP000003861">
    <property type="component" value="Unassembled WGS sequence"/>
</dbReference>
<name>U2F9P9_9EURY</name>
<evidence type="ECO:0000313" key="1">
    <source>
        <dbReference type="EMBL" id="ERJ06800.1"/>
    </source>
</evidence>
<reference evidence="1 2" key="1">
    <citation type="journal article" date="2011" name="J. Bacteriol.">
        <title>Genome sequence of Halorhabdus tiamatea, the first archaeon isolated from a deep-sea anoxic brine lake.</title>
        <authorList>
            <person name="Antunes A."/>
            <person name="Alam I."/>
            <person name="Bajic V.B."/>
            <person name="Stingl U."/>
        </authorList>
    </citation>
    <scope>NUCLEOTIDE SEQUENCE [LARGE SCALE GENOMIC DNA]</scope>
    <source>
        <strain evidence="1 2">SARL4B</strain>
    </source>
</reference>
<dbReference type="AlphaFoldDB" id="U2F9P9"/>
<accession>U2F9P9</accession>
<organism evidence="1 2">
    <name type="scientific">Halorhabdus tiamatea SARL4B</name>
    <dbReference type="NCBI Taxonomy" id="1033806"/>
    <lineage>
        <taxon>Archaea</taxon>
        <taxon>Methanobacteriati</taxon>
        <taxon>Methanobacteriota</taxon>
        <taxon>Stenosarchaea group</taxon>
        <taxon>Halobacteria</taxon>
        <taxon>Halobacteriales</taxon>
        <taxon>Haloarculaceae</taxon>
        <taxon>Halorhabdus</taxon>
    </lineage>
</organism>
<dbReference type="EMBL" id="AFNT02000009">
    <property type="protein sequence ID" value="ERJ06800.1"/>
    <property type="molecule type" value="Genomic_DNA"/>
</dbReference>
<reference evidence="1 2" key="2">
    <citation type="journal article" date="2013" name="PLoS ONE">
        <title>INDIGO - INtegrated Data Warehouse of MIcrobial GenOmes with Examples from the Red Sea Extremophiles.</title>
        <authorList>
            <person name="Alam I."/>
            <person name="Antunes A."/>
            <person name="Kamau A.A."/>
            <person name="Ba Alawi W."/>
            <person name="Kalkatawi M."/>
            <person name="Stingl U."/>
            <person name="Bajic V.B."/>
        </authorList>
    </citation>
    <scope>NUCLEOTIDE SEQUENCE [LARGE SCALE GENOMIC DNA]</scope>
    <source>
        <strain evidence="1 2">SARL4B</strain>
    </source>
</reference>
<proteinExistence type="predicted"/>
<evidence type="ECO:0000313" key="2">
    <source>
        <dbReference type="Proteomes" id="UP000003861"/>
    </source>
</evidence>
<protein>
    <submittedName>
        <fullName evidence="1">Uncharacterized protein</fullName>
    </submittedName>
</protein>
<gene>
    <name evidence="1" type="ORF">HLRTI_001054</name>
</gene>